<sequence length="164" mass="19180">MLHQPTARIHEILSKLTEARQLPKQDIDYLLDWMKTEVKKRRFMHLLEIFSRVEADARDLPAVLSQAEATALIAPVKRYIHTILGIDQEDEDLVLILSTSFSTFSRYKPRVEKLGARPVFLQTLAEAVEYDYEDVPKAIMMDVELWSNFRERDIQSFVSKMKKL</sequence>
<protein>
    <submittedName>
        <fullName evidence="1">GGDEF domain-containing protein</fullName>
    </submittedName>
</protein>
<proteinExistence type="predicted"/>
<reference evidence="1 2" key="1">
    <citation type="submission" date="2022-07" db="EMBL/GenBank/DDBJ databases">
        <title>Genomic and pangenome structural analysis of the polyextremophile Exiguobacterium.</title>
        <authorList>
            <person name="Shen L."/>
        </authorList>
    </citation>
    <scope>NUCLEOTIDE SEQUENCE [LARGE SCALE GENOMIC DNA]</scope>
    <source>
        <strain evidence="1 2">12_1</strain>
    </source>
</reference>
<keyword evidence="2" id="KW-1185">Reference proteome</keyword>
<comment type="caution">
    <text evidence="1">The sequence shown here is derived from an EMBL/GenBank/DDBJ whole genome shotgun (WGS) entry which is preliminary data.</text>
</comment>
<evidence type="ECO:0000313" key="2">
    <source>
        <dbReference type="Proteomes" id="UP001206821"/>
    </source>
</evidence>
<accession>A0ABT2KXM8</accession>
<evidence type="ECO:0000313" key="1">
    <source>
        <dbReference type="EMBL" id="MCT4795185.1"/>
    </source>
</evidence>
<gene>
    <name evidence="1" type="ORF">NQG31_06485</name>
</gene>
<dbReference type="Proteomes" id="UP001206821">
    <property type="component" value="Unassembled WGS sequence"/>
</dbReference>
<name>A0ABT2KXM8_9BACL</name>
<dbReference type="EMBL" id="JANIEK010000020">
    <property type="protein sequence ID" value="MCT4795185.1"/>
    <property type="molecule type" value="Genomic_DNA"/>
</dbReference>
<feature type="non-terminal residue" evidence="1">
    <location>
        <position position="164"/>
    </location>
</feature>
<organism evidence="1 2">
    <name type="scientific">Exiguobacterium alkaliphilum</name>
    <dbReference type="NCBI Taxonomy" id="1428684"/>
    <lineage>
        <taxon>Bacteria</taxon>
        <taxon>Bacillati</taxon>
        <taxon>Bacillota</taxon>
        <taxon>Bacilli</taxon>
        <taxon>Bacillales</taxon>
        <taxon>Bacillales Family XII. Incertae Sedis</taxon>
        <taxon>Exiguobacterium</taxon>
    </lineage>
</organism>